<keyword evidence="4" id="KW-1003">Cell membrane</keyword>
<dbReference type="Proteomes" id="UP000587070">
    <property type="component" value="Unassembled WGS sequence"/>
</dbReference>
<evidence type="ECO:0000313" key="11">
    <source>
        <dbReference type="EMBL" id="MBB4246684.1"/>
    </source>
</evidence>
<dbReference type="GO" id="GO:0071978">
    <property type="term" value="P:bacterial-type flagellum-dependent swarming motility"/>
    <property type="evidence" value="ECO:0007669"/>
    <property type="project" value="TreeGrafter"/>
</dbReference>
<evidence type="ECO:0000256" key="6">
    <source>
        <dbReference type="ARBA" id="ARBA00022692"/>
    </source>
</evidence>
<proteinExistence type="inferred from homology"/>
<dbReference type="Pfam" id="PF03748">
    <property type="entry name" value="FliL"/>
    <property type="match status" value="1"/>
</dbReference>
<dbReference type="RefSeq" id="WP_153115205.1">
    <property type="nucleotide sequence ID" value="NZ_JACIGE010000003.1"/>
</dbReference>
<dbReference type="InterPro" id="IPR005503">
    <property type="entry name" value="FliL"/>
</dbReference>
<evidence type="ECO:0000256" key="2">
    <source>
        <dbReference type="ARBA" id="ARBA00004162"/>
    </source>
</evidence>
<accession>A0A840FXY7</accession>
<evidence type="ECO:0000256" key="5">
    <source>
        <dbReference type="ARBA" id="ARBA00022500"/>
    </source>
</evidence>
<dbReference type="GO" id="GO:0005886">
    <property type="term" value="C:plasma membrane"/>
    <property type="evidence" value="ECO:0007669"/>
    <property type="project" value="UniProtKB-SubCell"/>
</dbReference>
<comment type="subcellular location">
    <subcellularLocation>
        <location evidence="10">Cell inner membrane</location>
    </subcellularLocation>
    <subcellularLocation>
        <location evidence="2">Cell membrane</location>
        <topology evidence="2">Single-pass membrane protein</topology>
    </subcellularLocation>
</comment>
<name>A0A840FXY7_RHOTE</name>
<dbReference type="NCBIfam" id="NF005435">
    <property type="entry name" value="PRK07021.1"/>
    <property type="match status" value="1"/>
</dbReference>
<dbReference type="AlphaFoldDB" id="A0A840FXY7"/>
<keyword evidence="12" id="KW-1185">Reference proteome</keyword>
<dbReference type="PANTHER" id="PTHR35091">
    <property type="entry name" value="FLAGELLAR PROTEIN FLIL"/>
    <property type="match status" value="1"/>
</dbReference>
<comment type="function">
    <text evidence="1 10">Controls the rotational direction of flagella during chemotaxis.</text>
</comment>
<keyword evidence="11" id="KW-0969">Cilium</keyword>
<dbReference type="PANTHER" id="PTHR35091:SF2">
    <property type="entry name" value="FLAGELLAR PROTEIN FLIL"/>
    <property type="match status" value="1"/>
</dbReference>
<comment type="caution">
    <text evidence="11">The sequence shown here is derived from an EMBL/GenBank/DDBJ whole genome shotgun (WGS) entry which is preliminary data.</text>
</comment>
<keyword evidence="9 10" id="KW-0472">Membrane</keyword>
<keyword evidence="5 10" id="KW-0145">Chemotaxis</keyword>
<comment type="similarity">
    <text evidence="3 10">Belongs to the FliL family.</text>
</comment>
<protein>
    <recommendedName>
        <fullName evidence="10">Flagellar protein FliL</fullName>
    </recommendedName>
</protein>
<evidence type="ECO:0000256" key="4">
    <source>
        <dbReference type="ARBA" id="ARBA00022475"/>
    </source>
</evidence>
<keyword evidence="11" id="KW-0966">Cell projection</keyword>
<dbReference type="OrthoDB" id="5297029at2"/>
<organism evidence="11 12">
    <name type="scientific">Rhodocyclus tenuis</name>
    <name type="common">Rhodospirillum tenue</name>
    <dbReference type="NCBI Taxonomy" id="1066"/>
    <lineage>
        <taxon>Bacteria</taxon>
        <taxon>Pseudomonadati</taxon>
        <taxon>Pseudomonadota</taxon>
        <taxon>Betaproteobacteria</taxon>
        <taxon>Rhodocyclales</taxon>
        <taxon>Rhodocyclaceae</taxon>
        <taxon>Rhodocyclus</taxon>
    </lineage>
</organism>
<evidence type="ECO:0000256" key="1">
    <source>
        <dbReference type="ARBA" id="ARBA00002254"/>
    </source>
</evidence>
<evidence type="ECO:0000256" key="10">
    <source>
        <dbReference type="RuleBase" id="RU364125"/>
    </source>
</evidence>
<dbReference type="EMBL" id="JACIGE010000003">
    <property type="protein sequence ID" value="MBB4246684.1"/>
    <property type="molecule type" value="Genomic_DNA"/>
</dbReference>
<evidence type="ECO:0000256" key="7">
    <source>
        <dbReference type="ARBA" id="ARBA00022779"/>
    </source>
</evidence>
<reference evidence="11 12" key="1">
    <citation type="submission" date="2020-08" db="EMBL/GenBank/DDBJ databases">
        <title>Genome sequencing of Purple Non-Sulfur Bacteria from various extreme environments.</title>
        <authorList>
            <person name="Mayer M."/>
        </authorList>
    </citation>
    <scope>NUCLEOTIDE SEQUENCE [LARGE SCALE GENOMIC DNA]</scope>
    <source>
        <strain evidence="11 12">2761</strain>
    </source>
</reference>
<keyword evidence="11" id="KW-0282">Flagellum</keyword>
<dbReference type="GO" id="GO:0006935">
    <property type="term" value="P:chemotaxis"/>
    <property type="evidence" value="ECO:0007669"/>
    <property type="project" value="UniProtKB-KW"/>
</dbReference>
<evidence type="ECO:0000256" key="8">
    <source>
        <dbReference type="ARBA" id="ARBA00022989"/>
    </source>
</evidence>
<evidence type="ECO:0000256" key="3">
    <source>
        <dbReference type="ARBA" id="ARBA00008281"/>
    </source>
</evidence>
<keyword evidence="6 10" id="KW-0812">Transmembrane</keyword>
<gene>
    <name evidence="11" type="ORF">GGD90_001047</name>
</gene>
<evidence type="ECO:0000313" key="12">
    <source>
        <dbReference type="Proteomes" id="UP000587070"/>
    </source>
</evidence>
<keyword evidence="8 10" id="KW-1133">Transmembrane helix</keyword>
<keyword evidence="7 10" id="KW-0283">Flagellar rotation</keyword>
<dbReference type="GO" id="GO:0009425">
    <property type="term" value="C:bacterial-type flagellum basal body"/>
    <property type="evidence" value="ECO:0007669"/>
    <property type="project" value="InterPro"/>
</dbReference>
<evidence type="ECO:0000256" key="9">
    <source>
        <dbReference type="ARBA" id="ARBA00023136"/>
    </source>
</evidence>
<sequence>MATKEVKPEGEAAPKKSKKLLIIIVALVLVLVAGGAAAFFMLHKADAEAEGDDEAAVETHKPAKKKKGEKEAPAVFVPLEVFTVNLVPEQGDQYLQLSISVEVDDIETGDSLKASMPKLRNKVMLLLSDKKASELLPKEGKEKLAGELRAQMNSVLAPGMKPENGPVKEVLFTSFIIQ</sequence>
<feature type="transmembrane region" description="Helical" evidence="10">
    <location>
        <begin position="20"/>
        <end position="42"/>
    </location>
</feature>
<keyword evidence="10" id="KW-0997">Cell inner membrane</keyword>